<proteinExistence type="predicted"/>
<dbReference type="Proteomes" id="UP000238479">
    <property type="component" value="Chromosome 6"/>
</dbReference>
<organism evidence="1 2">
    <name type="scientific">Rosa chinensis</name>
    <name type="common">China rose</name>
    <dbReference type="NCBI Taxonomy" id="74649"/>
    <lineage>
        <taxon>Eukaryota</taxon>
        <taxon>Viridiplantae</taxon>
        <taxon>Streptophyta</taxon>
        <taxon>Embryophyta</taxon>
        <taxon>Tracheophyta</taxon>
        <taxon>Spermatophyta</taxon>
        <taxon>Magnoliopsida</taxon>
        <taxon>eudicotyledons</taxon>
        <taxon>Gunneridae</taxon>
        <taxon>Pentapetalae</taxon>
        <taxon>rosids</taxon>
        <taxon>fabids</taxon>
        <taxon>Rosales</taxon>
        <taxon>Rosaceae</taxon>
        <taxon>Rosoideae</taxon>
        <taxon>Rosoideae incertae sedis</taxon>
        <taxon>Rosa</taxon>
    </lineage>
</organism>
<reference evidence="1 2" key="1">
    <citation type="journal article" date="2018" name="Nat. Genet.">
        <title>The Rosa genome provides new insights in the design of modern roses.</title>
        <authorList>
            <person name="Bendahmane M."/>
        </authorList>
    </citation>
    <scope>NUCLEOTIDE SEQUENCE [LARGE SCALE GENOMIC DNA]</scope>
    <source>
        <strain evidence="2">cv. Old Blush</strain>
    </source>
</reference>
<keyword evidence="2" id="KW-1185">Reference proteome</keyword>
<protein>
    <submittedName>
        <fullName evidence="1">Uncharacterized protein</fullName>
    </submittedName>
</protein>
<comment type="caution">
    <text evidence="1">The sequence shown here is derived from an EMBL/GenBank/DDBJ whole genome shotgun (WGS) entry which is preliminary data.</text>
</comment>
<dbReference type="Gramene" id="PRQ25371">
    <property type="protein sequence ID" value="PRQ25371"/>
    <property type="gene ID" value="RchiOBHm_Chr6g0282961"/>
</dbReference>
<sequence length="90" mass="10175">MPQSAAVSCASPCPIRSPPLPTRARDRGYTDCGKWLRLGKCKRRRLLPDNLEINLLEVQWRFWRFADMGPTIKANTTLYIEAAISALSRG</sequence>
<evidence type="ECO:0000313" key="2">
    <source>
        <dbReference type="Proteomes" id="UP000238479"/>
    </source>
</evidence>
<dbReference type="EMBL" id="PDCK01000044">
    <property type="protein sequence ID" value="PRQ25371.1"/>
    <property type="molecule type" value="Genomic_DNA"/>
</dbReference>
<accession>A0A2P6PTW7</accession>
<name>A0A2P6PTW7_ROSCH</name>
<gene>
    <name evidence="1" type="ORF">RchiOBHm_Chr6g0282961</name>
</gene>
<dbReference type="AlphaFoldDB" id="A0A2P6PTW7"/>
<evidence type="ECO:0000313" key="1">
    <source>
        <dbReference type="EMBL" id="PRQ25371.1"/>
    </source>
</evidence>